<comment type="caution">
    <text evidence="1">The sequence shown here is derived from an EMBL/GenBank/DDBJ whole genome shotgun (WGS) entry which is preliminary data.</text>
</comment>
<sequence>MDMAEYMPPPPQPNVEGSRTILTLALAFQAEGFVGESDIYSAYAFGGPRHAPPYRYLYQVTQPHPRDVSGWAVTLRWAFEQRVLFSKDFLQVAEWDESSAHMARIERERTQRVWASDELLEQLQWGG</sequence>
<evidence type="ECO:0000313" key="2">
    <source>
        <dbReference type="Proteomes" id="UP001521222"/>
    </source>
</evidence>
<evidence type="ECO:0000313" key="1">
    <source>
        <dbReference type="EMBL" id="KAL1599211.1"/>
    </source>
</evidence>
<dbReference type="Proteomes" id="UP001521222">
    <property type="component" value="Unassembled WGS sequence"/>
</dbReference>
<accession>A0ABR3R455</accession>
<keyword evidence="2" id="KW-1185">Reference proteome</keyword>
<dbReference type="EMBL" id="JAKIXB020000021">
    <property type="protein sequence ID" value="KAL1599211.1"/>
    <property type="molecule type" value="Genomic_DNA"/>
</dbReference>
<proteinExistence type="predicted"/>
<protein>
    <submittedName>
        <fullName evidence="1">Uncharacterized protein</fullName>
    </submittedName>
</protein>
<name>A0ABR3R455_9PLEO</name>
<organism evidence="1 2">
    <name type="scientific">Nothophoma quercina</name>
    <dbReference type="NCBI Taxonomy" id="749835"/>
    <lineage>
        <taxon>Eukaryota</taxon>
        <taxon>Fungi</taxon>
        <taxon>Dikarya</taxon>
        <taxon>Ascomycota</taxon>
        <taxon>Pezizomycotina</taxon>
        <taxon>Dothideomycetes</taxon>
        <taxon>Pleosporomycetidae</taxon>
        <taxon>Pleosporales</taxon>
        <taxon>Pleosporineae</taxon>
        <taxon>Didymellaceae</taxon>
        <taxon>Nothophoma</taxon>
    </lineage>
</organism>
<gene>
    <name evidence="1" type="ORF">SLS59_006663</name>
</gene>
<reference evidence="1 2" key="1">
    <citation type="submission" date="2024-02" db="EMBL/GenBank/DDBJ databases">
        <title>De novo assembly and annotation of 12 fungi associated with fruit tree decline syndrome in Ontario, Canada.</title>
        <authorList>
            <person name="Sulman M."/>
            <person name="Ellouze W."/>
            <person name="Ilyukhin E."/>
        </authorList>
    </citation>
    <scope>NUCLEOTIDE SEQUENCE [LARGE SCALE GENOMIC DNA]</scope>
    <source>
        <strain evidence="1 2">M97-236</strain>
    </source>
</reference>